<dbReference type="Proteomes" id="UP000198914">
    <property type="component" value="Unassembled WGS sequence"/>
</dbReference>
<keyword evidence="3" id="KW-1185">Reference proteome</keyword>
<dbReference type="RefSeq" id="WP_092646230.1">
    <property type="nucleotide sequence ID" value="NZ_FNPX01000010.1"/>
</dbReference>
<dbReference type="Pfam" id="PF13177">
    <property type="entry name" value="DNA_pol3_delta2"/>
    <property type="match status" value="1"/>
</dbReference>
<dbReference type="Gene3D" id="3.40.50.300">
    <property type="entry name" value="P-loop containing nucleotide triphosphate hydrolases"/>
    <property type="match status" value="1"/>
</dbReference>
<evidence type="ECO:0000259" key="1">
    <source>
        <dbReference type="SMART" id="SM00382"/>
    </source>
</evidence>
<sequence>MNDIPEPDRHGDAPHPRMTEQLFGQKAAEAAFLQAWNTGRLHHGWLLTGARGIGKATLAWRIARFLLTDPPVQAQTLDPTPGHPSLPRIRALSDPGVMLLRRPWDEKAKKLKTQITVDEVRRLGGFFGMSSGGRRVVIVDPADDLNPSAANAILKLLEEPPAQATLILISHQPARLLPTIRSRCRVLRLAPLDLPALEAAVEQAGRHAAAANALAEGSVGAALELAEGGAETYEALVGLFAKPVLDRARARAMADACAGKAGQARLDATLNAIERLLHRTARAGLLGPPADAPDTEVRTLTRMAPHDAAARAWARVAQDVSDRAAHARAVNVDPAAIVWDALARIDAQARKL</sequence>
<dbReference type="AlphaFoldDB" id="A0A1H3S2V9"/>
<dbReference type="NCBIfam" id="NF005677">
    <property type="entry name" value="PRK07471.1"/>
    <property type="match status" value="1"/>
</dbReference>
<dbReference type="InterPro" id="IPR003593">
    <property type="entry name" value="AAA+_ATPase"/>
</dbReference>
<accession>A0A1H3S2V9</accession>
<dbReference type="GO" id="GO:0009360">
    <property type="term" value="C:DNA polymerase III complex"/>
    <property type="evidence" value="ECO:0007669"/>
    <property type="project" value="TreeGrafter"/>
</dbReference>
<dbReference type="STRING" id="1244108.SAMN05444004_11080"/>
<gene>
    <name evidence="2" type="ORF">SAMN05444004_11080</name>
</gene>
<organism evidence="2 3">
    <name type="scientific">Jannaschia faecimaris</name>
    <dbReference type="NCBI Taxonomy" id="1244108"/>
    <lineage>
        <taxon>Bacteria</taxon>
        <taxon>Pseudomonadati</taxon>
        <taxon>Pseudomonadota</taxon>
        <taxon>Alphaproteobacteria</taxon>
        <taxon>Rhodobacterales</taxon>
        <taxon>Roseobacteraceae</taxon>
        <taxon>Jannaschia</taxon>
    </lineage>
</organism>
<reference evidence="3" key="1">
    <citation type="submission" date="2016-10" db="EMBL/GenBank/DDBJ databases">
        <authorList>
            <person name="Varghese N."/>
            <person name="Submissions S."/>
        </authorList>
    </citation>
    <scope>NUCLEOTIDE SEQUENCE [LARGE SCALE GENOMIC DNA]</scope>
    <source>
        <strain evidence="3">DSM 100420</strain>
    </source>
</reference>
<name>A0A1H3S2V9_9RHOB</name>
<dbReference type="InterPro" id="IPR027417">
    <property type="entry name" value="P-loop_NTPase"/>
</dbReference>
<dbReference type="PANTHER" id="PTHR11669">
    <property type="entry name" value="REPLICATION FACTOR C / DNA POLYMERASE III GAMMA-TAU SUBUNIT"/>
    <property type="match status" value="1"/>
</dbReference>
<dbReference type="InterPro" id="IPR050238">
    <property type="entry name" value="DNA_Rep/Repair_Clamp_Loader"/>
</dbReference>
<dbReference type="GO" id="GO:0006261">
    <property type="term" value="P:DNA-templated DNA replication"/>
    <property type="evidence" value="ECO:0007669"/>
    <property type="project" value="TreeGrafter"/>
</dbReference>
<dbReference type="OrthoDB" id="9811073at2"/>
<dbReference type="SMART" id="SM00382">
    <property type="entry name" value="AAA"/>
    <property type="match status" value="1"/>
</dbReference>
<protein>
    <submittedName>
        <fullName evidence="2">DNA polymerase-3 subunit delta</fullName>
    </submittedName>
</protein>
<dbReference type="EMBL" id="FNPX01000010">
    <property type="protein sequence ID" value="SDZ31915.1"/>
    <property type="molecule type" value="Genomic_DNA"/>
</dbReference>
<dbReference type="PANTHER" id="PTHR11669:SF8">
    <property type="entry name" value="DNA POLYMERASE III SUBUNIT DELTA"/>
    <property type="match status" value="1"/>
</dbReference>
<feature type="domain" description="AAA+ ATPase" evidence="1">
    <location>
        <begin position="41"/>
        <end position="192"/>
    </location>
</feature>
<dbReference type="SUPFAM" id="SSF52540">
    <property type="entry name" value="P-loop containing nucleoside triphosphate hydrolases"/>
    <property type="match status" value="1"/>
</dbReference>
<proteinExistence type="predicted"/>
<evidence type="ECO:0000313" key="2">
    <source>
        <dbReference type="EMBL" id="SDZ31915.1"/>
    </source>
</evidence>
<evidence type="ECO:0000313" key="3">
    <source>
        <dbReference type="Proteomes" id="UP000198914"/>
    </source>
</evidence>